<organism evidence="12 13">
    <name type="scientific">Geosporobacter ferrireducens</name>
    <dbReference type="NCBI Taxonomy" id="1424294"/>
    <lineage>
        <taxon>Bacteria</taxon>
        <taxon>Bacillati</taxon>
        <taxon>Bacillota</taxon>
        <taxon>Clostridia</taxon>
        <taxon>Peptostreptococcales</taxon>
        <taxon>Thermotaleaceae</taxon>
        <taxon>Geosporobacter</taxon>
    </lineage>
</organism>
<comment type="catalytic activity">
    <reaction evidence="11">
        <text>O-phospho-D-serine + H2O = D-serine + phosphate</text>
        <dbReference type="Rhea" id="RHEA:24873"/>
        <dbReference type="ChEBI" id="CHEBI:15377"/>
        <dbReference type="ChEBI" id="CHEBI:35247"/>
        <dbReference type="ChEBI" id="CHEBI:43474"/>
        <dbReference type="ChEBI" id="CHEBI:58680"/>
        <dbReference type="EC" id="3.1.3.3"/>
    </reaction>
</comment>
<dbReference type="InterPro" id="IPR050582">
    <property type="entry name" value="HAD-like_SerB"/>
</dbReference>
<evidence type="ECO:0000256" key="2">
    <source>
        <dbReference type="ARBA" id="ARBA00005135"/>
    </source>
</evidence>
<dbReference type="InterPro" id="IPR036412">
    <property type="entry name" value="HAD-like_sf"/>
</dbReference>
<evidence type="ECO:0000313" key="13">
    <source>
        <dbReference type="Proteomes" id="UP000095743"/>
    </source>
</evidence>
<dbReference type="Gene3D" id="1.20.1440.100">
    <property type="entry name" value="SG protein - dephosphorylation function"/>
    <property type="match status" value="1"/>
</dbReference>
<comment type="pathway">
    <text evidence="2">Amino-acid biosynthesis; L-serine biosynthesis; L-serine from 3-phospho-D-glycerate: step 3/3.</text>
</comment>
<keyword evidence="9" id="KW-0718">Serine biosynthesis</keyword>
<dbReference type="NCBIfam" id="TIGR01490">
    <property type="entry name" value="HAD-SF-IB-hyp1"/>
    <property type="match status" value="1"/>
</dbReference>
<dbReference type="OrthoDB" id="9794212at2"/>
<accession>A0A1D8GFM8</accession>
<keyword evidence="6" id="KW-0479">Metal-binding</keyword>
<dbReference type="Gene3D" id="3.40.50.1000">
    <property type="entry name" value="HAD superfamily/HAD-like"/>
    <property type="match status" value="1"/>
</dbReference>
<dbReference type="EC" id="3.1.3.3" evidence="4"/>
<dbReference type="KEGG" id="gfe:Gferi_09010"/>
<keyword evidence="13" id="KW-1185">Reference proteome</keyword>
<keyword evidence="7" id="KW-0378">Hydrolase</keyword>
<comment type="similarity">
    <text evidence="3">Belongs to the HAD-like hydrolase superfamily. SerB family.</text>
</comment>
<dbReference type="PANTHER" id="PTHR43344">
    <property type="entry name" value="PHOSPHOSERINE PHOSPHATASE"/>
    <property type="match status" value="1"/>
</dbReference>
<evidence type="ECO:0000256" key="1">
    <source>
        <dbReference type="ARBA" id="ARBA00001946"/>
    </source>
</evidence>
<gene>
    <name evidence="12" type="ORF">Gferi_09010</name>
</gene>
<evidence type="ECO:0000313" key="12">
    <source>
        <dbReference type="EMBL" id="AOT69708.1"/>
    </source>
</evidence>
<dbReference type="Pfam" id="PF12710">
    <property type="entry name" value="HAD"/>
    <property type="match status" value="1"/>
</dbReference>
<name>A0A1D8GFM8_9FIRM</name>
<dbReference type="PANTHER" id="PTHR43344:SF2">
    <property type="entry name" value="PHOSPHOSERINE PHOSPHATASE"/>
    <property type="match status" value="1"/>
</dbReference>
<evidence type="ECO:0000256" key="8">
    <source>
        <dbReference type="ARBA" id="ARBA00022842"/>
    </source>
</evidence>
<dbReference type="GO" id="GO:0036424">
    <property type="term" value="F:L-phosphoserine phosphatase activity"/>
    <property type="evidence" value="ECO:0007669"/>
    <property type="project" value="TreeGrafter"/>
</dbReference>
<sequence>MKTIAAFFDIDGTLYRDSLMVEHFKKLMKYEVIDATLWHRNAKQTYQNWDKRQGNYDDYLLEIANIYIESMKGLNSQQMEFITNQVINQKGDRVYRYTRARIAWHKCHNHKILFISGSPSYLVSKMAKKYEVEDYKGTEYLIDENGNYTGEIIQMWDSENKQKAILEFVDQYHIDLANSYSYGDTNGDLSMLAMVGHPIAINPTKELLQNIQLNEELRKKALIVVERKDVIYKLNADVEFL</sequence>
<proteinExistence type="inferred from homology"/>
<reference evidence="12 13" key="1">
    <citation type="submission" date="2016-09" db="EMBL/GenBank/DDBJ databases">
        <title>Genomic analysis reveals versatility of anaerobic energy metabolism of Geosporobacter ferrireducens IRF9 of phylum Firmicutes.</title>
        <authorList>
            <person name="Kim S.-J."/>
        </authorList>
    </citation>
    <scope>NUCLEOTIDE SEQUENCE [LARGE SCALE GENOMIC DNA]</scope>
    <source>
        <strain evidence="12 13">IRF9</strain>
    </source>
</reference>
<dbReference type="EMBL" id="CP017269">
    <property type="protein sequence ID" value="AOT69708.1"/>
    <property type="molecule type" value="Genomic_DNA"/>
</dbReference>
<dbReference type="AlphaFoldDB" id="A0A1D8GFM8"/>
<keyword evidence="5" id="KW-0028">Amino-acid biosynthesis</keyword>
<dbReference type="SUPFAM" id="SSF56784">
    <property type="entry name" value="HAD-like"/>
    <property type="match status" value="1"/>
</dbReference>
<dbReference type="InterPro" id="IPR023214">
    <property type="entry name" value="HAD_sf"/>
</dbReference>
<comment type="catalytic activity">
    <reaction evidence="10">
        <text>O-phospho-L-serine + H2O = L-serine + phosphate</text>
        <dbReference type="Rhea" id="RHEA:21208"/>
        <dbReference type="ChEBI" id="CHEBI:15377"/>
        <dbReference type="ChEBI" id="CHEBI:33384"/>
        <dbReference type="ChEBI" id="CHEBI:43474"/>
        <dbReference type="ChEBI" id="CHEBI:57524"/>
        <dbReference type="EC" id="3.1.3.3"/>
    </reaction>
</comment>
<evidence type="ECO:0000256" key="5">
    <source>
        <dbReference type="ARBA" id="ARBA00022605"/>
    </source>
</evidence>
<dbReference type="CDD" id="cd02612">
    <property type="entry name" value="HAD_PGPPase"/>
    <property type="match status" value="1"/>
</dbReference>
<dbReference type="RefSeq" id="WP_069975694.1">
    <property type="nucleotide sequence ID" value="NZ_CP017269.1"/>
</dbReference>
<dbReference type="GO" id="GO:0000287">
    <property type="term" value="F:magnesium ion binding"/>
    <property type="evidence" value="ECO:0007669"/>
    <property type="project" value="TreeGrafter"/>
</dbReference>
<evidence type="ECO:0000256" key="3">
    <source>
        <dbReference type="ARBA" id="ARBA00009184"/>
    </source>
</evidence>
<keyword evidence="8" id="KW-0460">Magnesium</keyword>
<dbReference type="STRING" id="1424294.Gferi_09010"/>
<protein>
    <recommendedName>
        <fullName evidence="4">phosphoserine phosphatase</fullName>
        <ecNumber evidence="4">3.1.3.3</ecNumber>
    </recommendedName>
</protein>
<evidence type="ECO:0000256" key="7">
    <source>
        <dbReference type="ARBA" id="ARBA00022801"/>
    </source>
</evidence>
<evidence type="ECO:0000256" key="10">
    <source>
        <dbReference type="ARBA" id="ARBA00048138"/>
    </source>
</evidence>
<dbReference type="NCBIfam" id="TIGR01488">
    <property type="entry name" value="HAD-SF-IB"/>
    <property type="match status" value="1"/>
</dbReference>
<dbReference type="Proteomes" id="UP000095743">
    <property type="component" value="Chromosome"/>
</dbReference>
<evidence type="ECO:0000256" key="9">
    <source>
        <dbReference type="ARBA" id="ARBA00023299"/>
    </source>
</evidence>
<evidence type="ECO:0000256" key="4">
    <source>
        <dbReference type="ARBA" id="ARBA00012640"/>
    </source>
</evidence>
<dbReference type="GO" id="GO:0005737">
    <property type="term" value="C:cytoplasm"/>
    <property type="evidence" value="ECO:0007669"/>
    <property type="project" value="TreeGrafter"/>
</dbReference>
<dbReference type="GO" id="GO:0006564">
    <property type="term" value="P:L-serine biosynthetic process"/>
    <property type="evidence" value="ECO:0007669"/>
    <property type="project" value="UniProtKB-KW"/>
</dbReference>
<evidence type="ECO:0000256" key="11">
    <source>
        <dbReference type="ARBA" id="ARBA00048523"/>
    </source>
</evidence>
<dbReference type="InterPro" id="IPR006385">
    <property type="entry name" value="HAD_hydro_SerB1"/>
</dbReference>
<evidence type="ECO:0000256" key="6">
    <source>
        <dbReference type="ARBA" id="ARBA00022723"/>
    </source>
</evidence>
<comment type="cofactor">
    <cofactor evidence="1">
        <name>Mg(2+)</name>
        <dbReference type="ChEBI" id="CHEBI:18420"/>
    </cofactor>
</comment>